<organism evidence="2 3">
    <name type="scientific">Ganoderma sinense ZZ0214-1</name>
    <dbReference type="NCBI Taxonomy" id="1077348"/>
    <lineage>
        <taxon>Eukaryota</taxon>
        <taxon>Fungi</taxon>
        <taxon>Dikarya</taxon>
        <taxon>Basidiomycota</taxon>
        <taxon>Agaricomycotina</taxon>
        <taxon>Agaricomycetes</taxon>
        <taxon>Polyporales</taxon>
        <taxon>Polyporaceae</taxon>
        <taxon>Ganoderma</taxon>
    </lineage>
</organism>
<protein>
    <submittedName>
        <fullName evidence="2">Uncharacterized protein</fullName>
    </submittedName>
</protein>
<evidence type="ECO:0000256" key="1">
    <source>
        <dbReference type="SAM" id="MobiDB-lite"/>
    </source>
</evidence>
<gene>
    <name evidence="2" type="ORF">GSI_04877</name>
</gene>
<accession>A0A2G8SG84</accession>
<comment type="caution">
    <text evidence="2">The sequence shown here is derived from an EMBL/GenBank/DDBJ whole genome shotgun (WGS) entry which is preliminary data.</text>
</comment>
<evidence type="ECO:0000313" key="3">
    <source>
        <dbReference type="Proteomes" id="UP000230002"/>
    </source>
</evidence>
<keyword evidence="3" id="KW-1185">Reference proteome</keyword>
<feature type="region of interest" description="Disordered" evidence="1">
    <location>
        <begin position="138"/>
        <end position="188"/>
    </location>
</feature>
<dbReference type="AlphaFoldDB" id="A0A2G8SG84"/>
<reference evidence="2 3" key="1">
    <citation type="journal article" date="2015" name="Sci. Rep.">
        <title>Chromosome-level genome map provides insights into diverse defense mechanisms in the medicinal fungus Ganoderma sinense.</title>
        <authorList>
            <person name="Zhu Y."/>
            <person name="Xu J."/>
            <person name="Sun C."/>
            <person name="Zhou S."/>
            <person name="Xu H."/>
            <person name="Nelson D.R."/>
            <person name="Qian J."/>
            <person name="Song J."/>
            <person name="Luo H."/>
            <person name="Xiang L."/>
            <person name="Li Y."/>
            <person name="Xu Z."/>
            <person name="Ji A."/>
            <person name="Wang L."/>
            <person name="Lu S."/>
            <person name="Hayward A."/>
            <person name="Sun W."/>
            <person name="Li X."/>
            <person name="Schwartz D.C."/>
            <person name="Wang Y."/>
            <person name="Chen S."/>
        </authorList>
    </citation>
    <scope>NUCLEOTIDE SEQUENCE [LARGE SCALE GENOMIC DNA]</scope>
    <source>
        <strain evidence="2 3">ZZ0214-1</strain>
    </source>
</reference>
<dbReference type="Proteomes" id="UP000230002">
    <property type="component" value="Unassembled WGS sequence"/>
</dbReference>
<proteinExistence type="predicted"/>
<dbReference type="EMBL" id="AYKW01000009">
    <property type="protein sequence ID" value="PIL32762.1"/>
    <property type="molecule type" value="Genomic_DNA"/>
</dbReference>
<name>A0A2G8SG84_9APHY</name>
<sequence length="188" mass="18774">MIAPAHFPLLNPQQPDAQSASLLQGPVMNCVPGAVAGAGVVGADAPVLGPAGASPRSLRAALSLGCASPNPHPPSRSCAIIAPAHFPLLKPQHPEAQSASLLHGPVMNWVPGAVDDAGVVGAGASPRSLRAALSLDLASPKPHPPSRSCAMMAPAHLPDLKPQQPEAQSTSPAQGPVMNCEPGAARGT</sequence>
<evidence type="ECO:0000313" key="2">
    <source>
        <dbReference type="EMBL" id="PIL32762.1"/>
    </source>
</evidence>